<proteinExistence type="inferred from homology"/>
<reference evidence="5 6" key="1">
    <citation type="submission" date="2017-08" db="EMBL/GenBank/DDBJ databases">
        <title>Genomic and metabolic characterisation of spoilage-associated Pseudomonas species.</title>
        <authorList>
            <person name="Stanborough T."/>
            <person name="Fegan N."/>
            <person name="Powell S.M."/>
            <person name="Singh T."/>
            <person name="Tamplin M.L."/>
            <person name="Chandry P.S."/>
        </authorList>
    </citation>
    <scope>NUCLEOTIDE SEQUENCE [LARGE SCALE GENOMIC DNA]</scope>
    <source>
        <strain evidence="5 6">L1802</strain>
    </source>
</reference>
<dbReference type="NCBIfam" id="TIGR02606">
    <property type="entry name" value="antidote_CC2985"/>
    <property type="match status" value="1"/>
</dbReference>
<dbReference type="InterPro" id="IPR038296">
    <property type="entry name" value="ParD_sf"/>
</dbReference>
<evidence type="ECO:0000256" key="2">
    <source>
        <dbReference type="ARBA" id="ARBA00017940"/>
    </source>
</evidence>
<evidence type="ECO:0000313" key="5">
    <source>
        <dbReference type="EMBL" id="OZY57356.1"/>
    </source>
</evidence>
<dbReference type="InterPro" id="IPR010985">
    <property type="entry name" value="Ribbon_hlx_hlx"/>
</dbReference>
<dbReference type="PANTHER" id="PTHR36582">
    <property type="entry name" value="ANTITOXIN PARD"/>
    <property type="match status" value="1"/>
</dbReference>
<gene>
    <name evidence="5" type="ORF">CJF39_21915</name>
</gene>
<sequence length="87" mass="9658">MSTSVVLIPHFEAFVQQQLASGRFNNTSEVIRAGLRLLEEQQQQFATRTLELKAALAEGIQGGEPRSAEEVFDEIEAQVRELAKSRG</sequence>
<keyword evidence="3" id="KW-1277">Toxin-antitoxin system</keyword>
<comment type="function">
    <text evidence="4">Antitoxin component of a type II toxin-antitoxin (TA) system. Neutralizes the effect of toxin ParE.</text>
</comment>
<dbReference type="Gene3D" id="6.10.10.120">
    <property type="entry name" value="Antitoxin ParD1-like"/>
    <property type="match status" value="1"/>
</dbReference>
<organism evidence="5 6">
    <name type="scientific">Pseudomonas lundensis</name>
    <dbReference type="NCBI Taxonomy" id="86185"/>
    <lineage>
        <taxon>Bacteria</taxon>
        <taxon>Pseudomonadati</taxon>
        <taxon>Pseudomonadota</taxon>
        <taxon>Gammaproteobacteria</taxon>
        <taxon>Pseudomonadales</taxon>
        <taxon>Pseudomonadaceae</taxon>
        <taxon>Pseudomonas</taxon>
    </lineage>
</organism>
<dbReference type="AlphaFoldDB" id="A0A266N4D3"/>
<evidence type="ECO:0000256" key="3">
    <source>
        <dbReference type="ARBA" id="ARBA00022649"/>
    </source>
</evidence>
<dbReference type="Pfam" id="PF03693">
    <property type="entry name" value="ParD_antitoxin"/>
    <property type="match status" value="1"/>
</dbReference>
<dbReference type="GO" id="GO:0006355">
    <property type="term" value="P:regulation of DNA-templated transcription"/>
    <property type="evidence" value="ECO:0007669"/>
    <property type="project" value="InterPro"/>
</dbReference>
<comment type="caution">
    <text evidence="5">The sequence shown here is derived from an EMBL/GenBank/DDBJ whole genome shotgun (WGS) entry which is preliminary data.</text>
</comment>
<name>A0A266N4D3_9PSED</name>
<dbReference type="Proteomes" id="UP000215788">
    <property type="component" value="Unassembled WGS sequence"/>
</dbReference>
<dbReference type="RefSeq" id="WP_094995301.1">
    <property type="nucleotide sequence ID" value="NZ_NQKI01000060.1"/>
</dbReference>
<dbReference type="EMBL" id="NQKI01000060">
    <property type="protein sequence ID" value="OZY57356.1"/>
    <property type="molecule type" value="Genomic_DNA"/>
</dbReference>
<dbReference type="PANTHER" id="PTHR36582:SF2">
    <property type="entry name" value="ANTITOXIN PARD"/>
    <property type="match status" value="1"/>
</dbReference>
<dbReference type="SUPFAM" id="SSF47598">
    <property type="entry name" value="Ribbon-helix-helix"/>
    <property type="match status" value="1"/>
</dbReference>
<dbReference type="OrthoDB" id="9815501at2"/>
<dbReference type="InterPro" id="IPR022789">
    <property type="entry name" value="ParD"/>
</dbReference>
<evidence type="ECO:0000313" key="6">
    <source>
        <dbReference type="Proteomes" id="UP000215788"/>
    </source>
</evidence>
<accession>A0A266N4D3</accession>
<evidence type="ECO:0000256" key="4">
    <source>
        <dbReference type="ARBA" id="ARBA00037106"/>
    </source>
</evidence>
<comment type="similarity">
    <text evidence="1">Belongs to the ParD antitoxin family.</text>
</comment>
<evidence type="ECO:0000256" key="1">
    <source>
        <dbReference type="ARBA" id="ARBA00008580"/>
    </source>
</evidence>
<protein>
    <recommendedName>
        <fullName evidence="2">Antitoxin ParD</fullName>
    </recommendedName>
</protein>